<keyword evidence="3" id="KW-0677">Repeat</keyword>
<dbReference type="AlphaFoldDB" id="A0A8J9YBF4"/>
<evidence type="ECO:0000256" key="4">
    <source>
        <dbReference type="SAM" id="Phobius"/>
    </source>
</evidence>
<keyword evidence="4" id="KW-0472">Membrane</keyword>
<evidence type="ECO:0000256" key="5">
    <source>
        <dbReference type="SAM" id="SignalP"/>
    </source>
</evidence>
<dbReference type="OrthoDB" id="1687175at2759"/>
<keyword evidence="2 5" id="KW-0732">Signal</keyword>
<evidence type="ECO:0000313" key="8">
    <source>
        <dbReference type="Proteomes" id="UP000838878"/>
    </source>
</evidence>
<dbReference type="SMART" id="SM00082">
    <property type="entry name" value="LRRCT"/>
    <property type="match status" value="1"/>
</dbReference>
<dbReference type="InterPro" id="IPR032675">
    <property type="entry name" value="LRR_dom_sf"/>
</dbReference>
<proteinExistence type="predicted"/>
<evidence type="ECO:0000256" key="2">
    <source>
        <dbReference type="ARBA" id="ARBA00022729"/>
    </source>
</evidence>
<organism evidence="7 8">
    <name type="scientific">Brenthis ino</name>
    <name type="common">lesser marbled fritillary</name>
    <dbReference type="NCBI Taxonomy" id="405034"/>
    <lineage>
        <taxon>Eukaryota</taxon>
        <taxon>Metazoa</taxon>
        <taxon>Ecdysozoa</taxon>
        <taxon>Arthropoda</taxon>
        <taxon>Hexapoda</taxon>
        <taxon>Insecta</taxon>
        <taxon>Pterygota</taxon>
        <taxon>Neoptera</taxon>
        <taxon>Endopterygota</taxon>
        <taxon>Lepidoptera</taxon>
        <taxon>Glossata</taxon>
        <taxon>Ditrysia</taxon>
        <taxon>Papilionoidea</taxon>
        <taxon>Nymphalidae</taxon>
        <taxon>Heliconiinae</taxon>
        <taxon>Argynnini</taxon>
        <taxon>Brenthis</taxon>
    </lineage>
</organism>
<dbReference type="Pfam" id="PF00560">
    <property type="entry name" value="LRR_1"/>
    <property type="match status" value="1"/>
</dbReference>
<feature type="signal peptide" evidence="5">
    <location>
        <begin position="1"/>
        <end position="18"/>
    </location>
</feature>
<protein>
    <recommendedName>
        <fullName evidence="6">LRRCT domain-containing protein</fullName>
    </recommendedName>
</protein>
<dbReference type="EMBL" id="OV170234">
    <property type="protein sequence ID" value="CAH0720226.1"/>
    <property type="molecule type" value="Genomic_DNA"/>
</dbReference>
<keyword evidence="1" id="KW-0433">Leucine-rich repeat</keyword>
<dbReference type="InterPro" id="IPR003591">
    <property type="entry name" value="Leu-rich_rpt_typical-subtyp"/>
</dbReference>
<dbReference type="Gene3D" id="3.80.10.10">
    <property type="entry name" value="Ribonuclease Inhibitor"/>
    <property type="match status" value="3"/>
</dbReference>
<dbReference type="GO" id="GO:0071944">
    <property type="term" value="C:cell periphery"/>
    <property type="evidence" value="ECO:0007669"/>
    <property type="project" value="UniProtKB-ARBA"/>
</dbReference>
<dbReference type="SMART" id="SM00365">
    <property type="entry name" value="LRR_SD22"/>
    <property type="match status" value="3"/>
</dbReference>
<feature type="transmembrane region" description="Helical" evidence="4">
    <location>
        <begin position="399"/>
        <end position="423"/>
    </location>
</feature>
<feature type="non-terminal residue" evidence="7">
    <location>
        <position position="455"/>
    </location>
</feature>
<reference evidence="7" key="1">
    <citation type="submission" date="2021-12" db="EMBL/GenBank/DDBJ databases">
        <authorList>
            <person name="Martin H S."/>
        </authorList>
    </citation>
    <scope>NUCLEOTIDE SEQUENCE</scope>
</reference>
<dbReference type="InterPro" id="IPR000483">
    <property type="entry name" value="Cys-rich_flank_reg_C"/>
</dbReference>
<keyword evidence="8" id="KW-1185">Reference proteome</keyword>
<evidence type="ECO:0000259" key="6">
    <source>
        <dbReference type="SMART" id="SM00082"/>
    </source>
</evidence>
<feature type="domain" description="LRRCT" evidence="6">
    <location>
        <begin position="345"/>
        <end position="393"/>
    </location>
</feature>
<dbReference type="PROSITE" id="PS51450">
    <property type="entry name" value="LRR"/>
    <property type="match status" value="4"/>
</dbReference>
<evidence type="ECO:0000256" key="1">
    <source>
        <dbReference type="ARBA" id="ARBA00022614"/>
    </source>
</evidence>
<keyword evidence="4" id="KW-0812">Transmembrane</keyword>
<dbReference type="PANTHER" id="PTHR24366:SF96">
    <property type="entry name" value="LEUCINE RICH REPEAT CONTAINING 53"/>
    <property type="match status" value="1"/>
</dbReference>
<dbReference type="SMART" id="SM00369">
    <property type="entry name" value="LRR_TYP"/>
    <property type="match status" value="8"/>
</dbReference>
<dbReference type="PRINTS" id="PR00019">
    <property type="entry name" value="LEURICHRPT"/>
</dbReference>
<gene>
    <name evidence="7" type="ORF">BINO364_LOCUS6486</name>
</gene>
<sequence>MLTYIIIALIAHSFTVESAIICENERCVCRHNNASDRDIIGEIIDCSYDPVVLEREFVLPNTVYTLDLSRNNLSSLSPSNLLKSNSLVELYLNNNRITEISNDVLRLPNLKKLDLSDNDLKYVDKDTFKHINKLEYLNLANNWFTSFEKISFHHLGDLKQIVLDNNDLGSSLEENNLFDRSGYGLTHKIQSLSISGINLNRVHENFFIDVYDLKQLDISNNKLVELFELPFTLEYLDLSSNPIEKISGEDFTDLVALKELKLNNLSIREISEYVFDSLHALTSLELERNKNLTKFSAMAFGQDVLEDADDFTLEKLSLKGSRLTTLDERLKVPFGQLIKLDLQGNFWNCDCKLVWIKSLQIQPKDSEHLRCFTPKPLYNSRIFDLNERYFSCKADSRHIGTVIAISSLCIFLTSIALWIFLFLPKYQSRCSFIRNMAIPSAEYSVLPVTASFRDL</sequence>
<dbReference type="SUPFAM" id="SSF52058">
    <property type="entry name" value="L domain-like"/>
    <property type="match status" value="1"/>
</dbReference>
<accession>A0A8J9YBF4</accession>
<evidence type="ECO:0000256" key="3">
    <source>
        <dbReference type="ARBA" id="ARBA00022737"/>
    </source>
</evidence>
<evidence type="ECO:0000313" key="7">
    <source>
        <dbReference type="EMBL" id="CAH0720226.1"/>
    </source>
</evidence>
<dbReference type="PANTHER" id="PTHR24366">
    <property type="entry name" value="IG(IMMUNOGLOBULIN) AND LRR(LEUCINE RICH REPEAT) DOMAINS"/>
    <property type="match status" value="1"/>
</dbReference>
<keyword evidence="4" id="KW-1133">Transmembrane helix</keyword>
<name>A0A8J9YBF4_9NEOP</name>
<feature type="chain" id="PRO_5035426642" description="LRRCT domain-containing protein" evidence="5">
    <location>
        <begin position="19"/>
        <end position="455"/>
    </location>
</feature>
<dbReference type="InterPro" id="IPR001611">
    <property type="entry name" value="Leu-rich_rpt"/>
</dbReference>
<dbReference type="Proteomes" id="UP000838878">
    <property type="component" value="Chromosome 14"/>
</dbReference>
<dbReference type="Pfam" id="PF13855">
    <property type="entry name" value="LRR_8"/>
    <property type="match status" value="2"/>
</dbReference>